<keyword evidence="1" id="KW-1133">Transmembrane helix</keyword>
<dbReference type="InterPro" id="IPR010539">
    <property type="entry name" value="BaxI_1-like"/>
</dbReference>
<dbReference type="RefSeq" id="WP_377467225.1">
    <property type="nucleotide sequence ID" value="NZ_JBHUOP010000005.1"/>
</dbReference>
<protein>
    <submittedName>
        <fullName evidence="2">Bax inhibitor-1/YccA family protein</fullName>
    </submittedName>
</protein>
<feature type="transmembrane region" description="Helical" evidence="1">
    <location>
        <begin position="153"/>
        <end position="174"/>
    </location>
</feature>
<dbReference type="PANTHER" id="PTHR41282">
    <property type="entry name" value="CONSERVED TRANSMEMBRANE PROTEIN-RELATED"/>
    <property type="match status" value="1"/>
</dbReference>
<sequence>MANPVFNNSAVFGEKANRDVQRTQQQQMDPRLATEAHGAYSQTMDAASMEQMYNAPAATSADTDRMTYDDIIMKTGGLLALLIAVAAATWVLNPSLYIVGVIGGLVLGLVNAFKKEPSPALIVAYTVFQGMFLGGISYIFQNQTVSGQPLDGLVFQAVLATMSVFVGALFLFKSGKVRVTPKFNRILLVGIVGIALFSLVNLVLVATGLLDGWGMRSGGLGIVIGLVAIGLAAMSLISDFDMAATGVRNGIPKKYAWSAAFGLMVTLIWLYVEILRLLAILRGSD</sequence>
<feature type="transmembrane region" description="Helical" evidence="1">
    <location>
        <begin position="71"/>
        <end position="90"/>
    </location>
</feature>
<evidence type="ECO:0000313" key="2">
    <source>
        <dbReference type="EMBL" id="MFD2841279.1"/>
    </source>
</evidence>
<dbReference type="PIRSF" id="PIRSF009160">
    <property type="entry name" value="UCP009160"/>
    <property type="match status" value="1"/>
</dbReference>
<feature type="transmembrane region" description="Helical" evidence="1">
    <location>
        <begin position="120"/>
        <end position="141"/>
    </location>
</feature>
<feature type="transmembrane region" description="Helical" evidence="1">
    <location>
        <begin position="96"/>
        <end position="113"/>
    </location>
</feature>
<organism evidence="2 3">
    <name type="scientific">Populibacterium corticicola</name>
    <dbReference type="NCBI Taxonomy" id="1812826"/>
    <lineage>
        <taxon>Bacteria</taxon>
        <taxon>Bacillati</taxon>
        <taxon>Actinomycetota</taxon>
        <taxon>Actinomycetes</taxon>
        <taxon>Micrococcales</taxon>
        <taxon>Jonesiaceae</taxon>
        <taxon>Populibacterium</taxon>
    </lineage>
</organism>
<feature type="transmembrane region" description="Helical" evidence="1">
    <location>
        <begin position="255"/>
        <end position="272"/>
    </location>
</feature>
<name>A0ABW5XHQ4_9MICO</name>
<feature type="transmembrane region" description="Helical" evidence="1">
    <location>
        <begin position="186"/>
        <end position="210"/>
    </location>
</feature>
<accession>A0ABW5XHQ4</accession>
<comment type="caution">
    <text evidence="2">The sequence shown here is derived from an EMBL/GenBank/DDBJ whole genome shotgun (WGS) entry which is preliminary data.</text>
</comment>
<keyword evidence="1" id="KW-0472">Membrane</keyword>
<proteinExistence type="predicted"/>
<evidence type="ECO:0000313" key="3">
    <source>
        <dbReference type="Proteomes" id="UP001597391"/>
    </source>
</evidence>
<reference evidence="3" key="1">
    <citation type="journal article" date="2019" name="Int. J. Syst. Evol. Microbiol.">
        <title>The Global Catalogue of Microorganisms (GCM) 10K type strain sequencing project: providing services to taxonomists for standard genome sequencing and annotation.</title>
        <authorList>
            <consortium name="The Broad Institute Genomics Platform"/>
            <consortium name="The Broad Institute Genome Sequencing Center for Infectious Disease"/>
            <person name="Wu L."/>
            <person name="Ma J."/>
        </authorList>
    </citation>
    <scope>NUCLEOTIDE SEQUENCE [LARGE SCALE GENOMIC DNA]</scope>
    <source>
        <strain evidence="3">KCTC 33576</strain>
    </source>
</reference>
<dbReference type="PANTHER" id="PTHR41282:SF1">
    <property type="entry name" value="CONSERVED TRANSMEMBRANE PROTEIN-RELATED"/>
    <property type="match status" value="1"/>
</dbReference>
<dbReference type="Pfam" id="PF12811">
    <property type="entry name" value="BaxI_1"/>
    <property type="match status" value="1"/>
</dbReference>
<gene>
    <name evidence="2" type="ORF">ACFSYH_11970</name>
</gene>
<feature type="transmembrane region" description="Helical" evidence="1">
    <location>
        <begin position="222"/>
        <end position="243"/>
    </location>
</feature>
<dbReference type="Proteomes" id="UP001597391">
    <property type="component" value="Unassembled WGS sequence"/>
</dbReference>
<keyword evidence="3" id="KW-1185">Reference proteome</keyword>
<evidence type="ECO:0000256" key="1">
    <source>
        <dbReference type="SAM" id="Phobius"/>
    </source>
</evidence>
<keyword evidence="1" id="KW-0812">Transmembrane</keyword>
<dbReference type="EMBL" id="JBHUOP010000005">
    <property type="protein sequence ID" value="MFD2841279.1"/>
    <property type="molecule type" value="Genomic_DNA"/>
</dbReference>